<organism evidence="1 2">
    <name type="scientific">Stutzerimonas stutzeri NF13</name>
    <dbReference type="NCBI Taxonomy" id="1212548"/>
    <lineage>
        <taxon>Bacteria</taxon>
        <taxon>Pseudomonadati</taxon>
        <taxon>Pseudomonadota</taxon>
        <taxon>Gammaproteobacteria</taxon>
        <taxon>Pseudomonadales</taxon>
        <taxon>Pseudomonadaceae</taxon>
        <taxon>Stutzerimonas</taxon>
    </lineage>
</organism>
<dbReference type="Proteomes" id="UP000011700">
    <property type="component" value="Unassembled WGS sequence"/>
</dbReference>
<dbReference type="InterPro" id="IPR052894">
    <property type="entry name" value="AsmA-related"/>
</dbReference>
<proteinExistence type="predicted"/>
<sequence>MPNGMKRAFTGVALVLICYSLLGFLILPGIAQRIANQQLAAYATVPASLQRIEFNPFSLELSLFDLRIGEQDDRQLAFERLFLDLQWDSLWQRTLHLANVELIEPHVEVRFAEDGTLDLGQLFEVPESEPTASENADIFPLHMDRLQLAGGRLAFLDQRPSEPIALVYDSLDFELHNLATRSDGSADARLTASGPSGGRIDWQGDLSLQPLTSSGQLQISDLQLKDLWPYVRDAVPLELKDGSLEFSTNYRLDLSDDLALQLENAKAALGPLALDSPDGRKLIRMERLELSETSLDLAKQQVSIGKLRSHNLETWAAREADGTLDWQKLFASTSDNSDADDSAADDTAQEAGAPWQVSLRDAQLRDYRVHLVDRVPNEEVALELGPLNLNIRELDSLGTSPFSLELETGVGKQGAIQANGQLQMSPMSGKLAVTTRDIDLRIAQAYLSPLVHLEVRSGLLASELEVELKSTEPLAISVRGSVDATQLHTLDTINNRDFVKWQRLQLNGLDYQHPSRLAIERVDLSQPYARFIINPDLSTNINDLLVERSEAGNGSAQAQEPSEPLAIRIGGIAITDGSANFADFSLRPPFATAIQSLNGDIGTLDNREQKAASVNVAGKVDQYAPVSIKGSLTPFDPLQSLDIATSFRQVELTTLTPYSGKFAGYRIRKGRLNLDLHYRIEQGRLNAENKVVLEQLQLGEKVDSPDAVDLPVRLAVALLKDSKGTISIELPVQGNLNDPQFSVMPIVWQTLRNLVVRAAQAPFKFIAGLAGGSDADLSHVGFDPASSELDSEARKRLDTLASALKQRPALRLEVEGMSAAAVDGPLLAEQRLQQEFRETQYRILQRRGDKVPADASQIQVEAEDEAALLEGIYRSRLKQQPPAEWREFDEQERAAQMRTAVLDSWRDSATLLRRLSRERAAAIKGYLVDAGLDSERVYLLDTGTTEQGSDGKVATAMHLGSE</sequence>
<gene>
    <name evidence="1" type="ORF">B381_02311</name>
</gene>
<dbReference type="EMBL" id="AOBS01000013">
    <property type="protein sequence ID" value="EME01791.1"/>
    <property type="molecule type" value="Genomic_DNA"/>
</dbReference>
<dbReference type="OrthoDB" id="9757969at2"/>
<dbReference type="InterPro" id="IPR036737">
    <property type="entry name" value="OmpA-like_sf"/>
</dbReference>
<protein>
    <recommendedName>
        <fullName evidence="3">DUF748 domain-containing protein</fullName>
    </recommendedName>
</protein>
<dbReference type="Pfam" id="PF05359">
    <property type="entry name" value="DUF748"/>
    <property type="match status" value="2"/>
</dbReference>
<evidence type="ECO:0000313" key="2">
    <source>
        <dbReference type="Proteomes" id="UP000011700"/>
    </source>
</evidence>
<dbReference type="PANTHER" id="PTHR30441">
    <property type="entry name" value="DUF748 DOMAIN-CONTAINING PROTEIN"/>
    <property type="match status" value="1"/>
</dbReference>
<dbReference type="PATRIC" id="fig|1212548.4.peg.447"/>
<dbReference type="GO" id="GO:0090313">
    <property type="term" value="P:regulation of protein targeting to membrane"/>
    <property type="evidence" value="ECO:0007669"/>
    <property type="project" value="TreeGrafter"/>
</dbReference>
<name>M2TWN4_STUST</name>
<dbReference type="InterPro" id="IPR008023">
    <property type="entry name" value="DUF748"/>
</dbReference>
<accession>M2TWN4</accession>
<dbReference type="PANTHER" id="PTHR30441:SF8">
    <property type="entry name" value="DUF748 DOMAIN-CONTAINING PROTEIN"/>
    <property type="match status" value="1"/>
</dbReference>
<dbReference type="GO" id="GO:0005886">
    <property type="term" value="C:plasma membrane"/>
    <property type="evidence" value="ECO:0007669"/>
    <property type="project" value="TreeGrafter"/>
</dbReference>
<comment type="caution">
    <text evidence="1">The sequence shown here is derived from an EMBL/GenBank/DDBJ whole genome shotgun (WGS) entry which is preliminary data.</text>
</comment>
<reference evidence="1 2" key="1">
    <citation type="journal article" date="2013" name="Genome Announc.">
        <title>Draft Genome of Pseudomonas stutzeri Strain NF13, a Nitrogen Fixer Isolated from the Galapagos Rift Hydrothermal Vent.</title>
        <authorList>
            <person name="Pena A."/>
            <person name="Busquets A."/>
            <person name="Gomila M."/>
            <person name="Mayol J."/>
            <person name="Bosch R."/>
            <person name="Nogales B."/>
            <person name="Garcia-Valdes E."/>
            <person name="Bennasar A."/>
            <person name="Lalucat J."/>
        </authorList>
    </citation>
    <scope>NUCLEOTIDE SEQUENCE [LARGE SCALE GENOMIC DNA]</scope>
    <source>
        <strain evidence="1 2">NF13</strain>
    </source>
</reference>
<dbReference type="eggNOG" id="COG2982">
    <property type="taxonomic scope" value="Bacteria"/>
</dbReference>
<dbReference type="RefSeq" id="WP_003298239.1">
    <property type="nucleotide sequence ID" value="NZ_AOBS01000013.1"/>
</dbReference>
<dbReference type="AlphaFoldDB" id="M2TWN4"/>
<evidence type="ECO:0008006" key="3">
    <source>
        <dbReference type="Google" id="ProtNLM"/>
    </source>
</evidence>
<evidence type="ECO:0000313" key="1">
    <source>
        <dbReference type="EMBL" id="EME01791.1"/>
    </source>
</evidence>
<dbReference type="eggNOG" id="COG2885">
    <property type="taxonomic scope" value="Bacteria"/>
</dbReference>
<dbReference type="Gene3D" id="3.30.1330.60">
    <property type="entry name" value="OmpA-like domain"/>
    <property type="match status" value="1"/>
</dbReference>